<dbReference type="GO" id="GO:0016491">
    <property type="term" value="F:oxidoreductase activity"/>
    <property type="evidence" value="ECO:0007669"/>
    <property type="project" value="InterPro"/>
</dbReference>
<dbReference type="SUPFAM" id="SSF51905">
    <property type="entry name" value="FAD/NAD(P)-binding domain"/>
    <property type="match status" value="1"/>
</dbReference>
<evidence type="ECO:0000313" key="6">
    <source>
        <dbReference type="Proteomes" id="UP000007797"/>
    </source>
</evidence>
<accession>F4PVF8</accession>
<dbReference type="InterPro" id="IPR050260">
    <property type="entry name" value="FAD-bd_OxRdtase"/>
</dbReference>
<evidence type="ECO:0000256" key="2">
    <source>
        <dbReference type="ARBA" id="ARBA00022630"/>
    </source>
</evidence>
<dbReference type="Proteomes" id="UP000007797">
    <property type="component" value="Unassembled WGS sequence"/>
</dbReference>
<dbReference type="OrthoDB" id="202203at2759"/>
<dbReference type="InterPro" id="IPR036188">
    <property type="entry name" value="FAD/NAD-bd_sf"/>
</dbReference>
<keyword evidence="6" id="KW-1185">Reference proteome</keyword>
<name>F4PVF8_CACFS</name>
<protein>
    <recommendedName>
        <fullName evidence="4">FAD/NAD(P)-binding domain-containing protein</fullName>
    </recommendedName>
</protein>
<dbReference type="Gene3D" id="3.50.50.60">
    <property type="entry name" value="FAD/NAD(P)-binding domain"/>
    <property type="match status" value="2"/>
</dbReference>
<sequence length="130" mass="14685">MKHLVIIGGGIAGITCLESYHYLKPNDKITLLSSSPLLKSIKQVNRLTKVLEEIQVEQVTIDEKIEKFTTNDDNNNITISISNVYKVDTVNQLIYSRSIDNNEEVESKIHYDYLCICTGAKPNIIPMKSN</sequence>
<feature type="domain" description="FAD/NAD(P)-binding" evidence="4">
    <location>
        <begin position="3"/>
        <end position="128"/>
    </location>
</feature>
<dbReference type="AlphaFoldDB" id="F4PVF8"/>
<gene>
    <name evidence="5" type="ORF">DFA_07083</name>
</gene>
<dbReference type="Pfam" id="PF07992">
    <property type="entry name" value="Pyr_redox_2"/>
    <property type="match status" value="1"/>
</dbReference>
<evidence type="ECO:0000259" key="4">
    <source>
        <dbReference type="Pfam" id="PF07992"/>
    </source>
</evidence>
<evidence type="ECO:0000313" key="5">
    <source>
        <dbReference type="EMBL" id="EGG19972.1"/>
    </source>
</evidence>
<dbReference type="PANTHER" id="PTHR43429">
    <property type="entry name" value="PYRIDINE NUCLEOTIDE-DISULFIDE OXIDOREDUCTASE DOMAIN-CONTAINING"/>
    <property type="match status" value="1"/>
</dbReference>
<comment type="cofactor">
    <cofactor evidence="1">
        <name>FAD</name>
        <dbReference type="ChEBI" id="CHEBI:57692"/>
    </cofactor>
</comment>
<dbReference type="EMBL" id="GL883013">
    <property type="protein sequence ID" value="EGG19972.1"/>
    <property type="molecule type" value="Genomic_DNA"/>
</dbReference>
<dbReference type="PANTHER" id="PTHR43429:SF2">
    <property type="entry name" value="PYRIDINE NUCLEOTIDE-DISULFIDE OXIDOREDUCTASE DOMAIN-CONTAINING PROTEIN 1"/>
    <property type="match status" value="1"/>
</dbReference>
<reference evidence="6" key="1">
    <citation type="journal article" date="2011" name="Genome Res.">
        <title>Phylogeny-wide analysis of social amoeba genomes highlights ancient origins for complex intercellular communication.</title>
        <authorList>
            <person name="Heidel A.J."/>
            <person name="Lawal H.M."/>
            <person name="Felder M."/>
            <person name="Schilde C."/>
            <person name="Helps N.R."/>
            <person name="Tunggal B."/>
            <person name="Rivero F."/>
            <person name="John U."/>
            <person name="Schleicher M."/>
            <person name="Eichinger L."/>
            <person name="Platzer M."/>
            <person name="Noegel A.A."/>
            <person name="Schaap P."/>
            <person name="Gloeckner G."/>
        </authorList>
    </citation>
    <scope>NUCLEOTIDE SEQUENCE [LARGE SCALE GENOMIC DNA]</scope>
    <source>
        <strain evidence="6">SH3</strain>
    </source>
</reference>
<evidence type="ECO:0000256" key="1">
    <source>
        <dbReference type="ARBA" id="ARBA00001974"/>
    </source>
</evidence>
<dbReference type="STRING" id="1054147.F4PVF8"/>
<dbReference type="KEGG" id="dfa:DFA_07083"/>
<dbReference type="GeneID" id="14872140"/>
<keyword evidence="3" id="KW-0274">FAD</keyword>
<proteinExistence type="predicted"/>
<dbReference type="RefSeq" id="XP_004366955.1">
    <property type="nucleotide sequence ID" value="XM_004366898.1"/>
</dbReference>
<evidence type="ECO:0000256" key="3">
    <source>
        <dbReference type="ARBA" id="ARBA00022827"/>
    </source>
</evidence>
<keyword evidence="2" id="KW-0285">Flavoprotein</keyword>
<dbReference type="InterPro" id="IPR023753">
    <property type="entry name" value="FAD/NAD-binding_dom"/>
</dbReference>
<organism evidence="5 6">
    <name type="scientific">Cavenderia fasciculata</name>
    <name type="common">Slime mold</name>
    <name type="synonym">Dictyostelium fasciculatum</name>
    <dbReference type="NCBI Taxonomy" id="261658"/>
    <lineage>
        <taxon>Eukaryota</taxon>
        <taxon>Amoebozoa</taxon>
        <taxon>Evosea</taxon>
        <taxon>Eumycetozoa</taxon>
        <taxon>Dictyostelia</taxon>
        <taxon>Acytosteliales</taxon>
        <taxon>Cavenderiaceae</taxon>
        <taxon>Cavenderia</taxon>
    </lineage>
</organism>